<feature type="compositionally biased region" description="Low complexity" evidence="1">
    <location>
        <begin position="114"/>
        <end position="124"/>
    </location>
</feature>
<keyword evidence="3" id="KW-1185">Reference proteome</keyword>
<dbReference type="InParanoid" id="K5VP25"/>
<feature type="region of interest" description="Disordered" evidence="1">
    <location>
        <begin position="1"/>
        <end position="36"/>
    </location>
</feature>
<dbReference type="OrthoDB" id="10378830at2759"/>
<accession>K5VP25</accession>
<feature type="compositionally biased region" description="Low complexity" evidence="1">
    <location>
        <begin position="9"/>
        <end position="25"/>
    </location>
</feature>
<dbReference type="RefSeq" id="XP_007397916.1">
    <property type="nucleotide sequence ID" value="XM_007397854.1"/>
</dbReference>
<dbReference type="KEGG" id="pco:PHACADRAFT_259426"/>
<sequence length="276" mass="31048">MYRGHYRTDSASSSASSSSTAHATTRPLSSASDDAHYDSIAWYQMPSVRRWKEKAAHAESRSAQEAPKLDKEHSHCTRDNEHGGGDDDDDDDEVSPSRTPWEIVESSPRTVFYSKSPAAPSSRAARTHVYHKSREPSTDADDGDDGTHRGPWGCPVKGCPKVLGGRDPKTWLRHLDSHWSHVYKRYSCPKCLCEFSRPESVMRHAVSKSSCSAVRPCEVVERVPCWTNPAYSKFFDSCSRLHPLHKTLHPAMEKARRGEAITHPPWPVLQPQIKFQ</sequence>
<evidence type="ECO:0000313" key="3">
    <source>
        <dbReference type="Proteomes" id="UP000008370"/>
    </source>
</evidence>
<evidence type="ECO:0000256" key="1">
    <source>
        <dbReference type="SAM" id="MobiDB-lite"/>
    </source>
</evidence>
<organism evidence="2 3">
    <name type="scientific">Phanerochaete carnosa (strain HHB-10118-sp)</name>
    <name type="common">White-rot fungus</name>
    <name type="synonym">Peniophora carnosa</name>
    <dbReference type="NCBI Taxonomy" id="650164"/>
    <lineage>
        <taxon>Eukaryota</taxon>
        <taxon>Fungi</taxon>
        <taxon>Dikarya</taxon>
        <taxon>Basidiomycota</taxon>
        <taxon>Agaricomycotina</taxon>
        <taxon>Agaricomycetes</taxon>
        <taxon>Polyporales</taxon>
        <taxon>Phanerochaetaceae</taxon>
        <taxon>Phanerochaete</taxon>
    </lineage>
</organism>
<dbReference type="HOGENOM" id="CLU_1008682_0_0_1"/>
<dbReference type="GeneID" id="18917418"/>
<feature type="compositionally biased region" description="Basic and acidic residues" evidence="1">
    <location>
        <begin position="53"/>
        <end position="85"/>
    </location>
</feature>
<dbReference type="Proteomes" id="UP000008370">
    <property type="component" value="Unassembled WGS sequence"/>
</dbReference>
<name>K5VP25_PHACS</name>
<protein>
    <submittedName>
        <fullName evidence="2">Uncharacterized protein</fullName>
    </submittedName>
</protein>
<feature type="region of interest" description="Disordered" evidence="1">
    <location>
        <begin position="50"/>
        <end position="151"/>
    </location>
</feature>
<dbReference type="EMBL" id="JH930474">
    <property type="protein sequence ID" value="EKM53223.1"/>
    <property type="molecule type" value="Genomic_DNA"/>
</dbReference>
<dbReference type="AlphaFoldDB" id="K5VP25"/>
<evidence type="ECO:0000313" key="2">
    <source>
        <dbReference type="EMBL" id="EKM53223.1"/>
    </source>
</evidence>
<proteinExistence type="predicted"/>
<gene>
    <name evidence="2" type="ORF">PHACADRAFT_259426</name>
</gene>
<reference evidence="2 3" key="1">
    <citation type="journal article" date="2012" name="BMC Genomics">
        <title>Comparative genomics of the white-rot fungi, Phanerochaete carnosa and P. chrysosporium, to elucidate the genetic basis of the distinct wood types they colonize.</title>
        <authorList>
            <person name="Suzuki H."/>
            <person name="MacDonald J."/>
            <person name="Syed K."/>
            <person name="Salamov A."/>
            <person name="Hori C."/>
            <person name="Aerts A."/>
            <person name="Henrissat B."/>
            <person name="Wiebenga A."/>
            <person name="vanKuyk P.A."/>
            <person name="Barry K."/>
            <person name="Lindquist E."/>
            <person name="LaButti K."/>
            <person name="Lapidus A."/>
            <person name="Lucas S."/>
            <person name="Coutinho P."/>
            <person name="Gong Y."/>
            <person name="Samejima M."/>
            <person name="Mahadevan R."/>
            <person name="Abou-Zaid M."/>
            <person name="de Vries R.P."/>
            <person name="Igarashi K."/>
            <person name="Yadav J.S."/>
            <person name="Grigoriev I.V."/>
            <person name="Master E.R."/>
        </authorList>
    </citation>
    <scope>NUCLEOTIDE SEQUENCE [LARGE SCALE GENOMIC DNA]</scope>
    <source>
        <strain evidence="2 3">HHB-10118-sp</strain>
    </source>
</reference>